<dbReference type="GO" id="GO:0048513">
    <property type="term" value="P:animal organ development"/>
    <property type="evidence" value="ECO:0007669"/>
    <property type="project" value="TreeGrafter"/>
</dbReference>
<dbReference type="InterPro" id="IPR026092">
    <property type="entry name" value="RAI2/SOBP"/>
</dbReference>
<accession>A0A3S0Z8W1</accession>
<feature type="region of interest" description="Disordered" evidence="1">
    <location>
        <begin position="119"/>
        <end position="152"/>
    </location>
</feature>
<proteinExistence type="predicted"/>
<feature type="compositionally biased region" description="Polar residues" evidence="1">
    <location>
        <begin position="119"/>
        <end position="137"/>
    </location>
</feature>
<dbReference type="PANTHER" id="PTHR23186:SF4">
    <property type="entry name" value="GH22790P"/>
    <property type="match status" value="1"/>
</dbReference>
<sequence>MEDKDECLARIIQHDSSIDISQDGIGKFRDLKENMVNARQINTLNSDNHNGVKQFSSENVTDNENADELRTSSASKECVSTSSCKPQDAAHGSSVKSATDRPELPNFLQVENARASCTITPSNASTSGSSVPNNAIPTSPVREAPKQKQKANLKVKTEPQDDIKEYAESTMNELLGWYGLPKMDNNDTPKLSLKKPFRTTGTPPLSKARACIKSSFAKI</sequence>
<dbReference type="EMBL" id="RQTK01001125">
    <property type="protein sequence ID" value="RUS72036.1"/>
    <property type="molecule type" value="Genomic_DNA"/>
</dbReference>
<feature type="non-terminal residue" evidence="2">
    <location>
        <position position="219"/>
    </location>
</feature>
<protein>
    <submittedName>
        <fullName evidence="2">Uncharacterized protein</fullName>
    </submittedName>
</protein>
<comment type="caution">
    <text evidence="2">The sequence shown here is derived from an EMBL/GenBank/DDBJ whole genome shotgun (WGS) entry which is preliminary data.</text>
</comment>
<dbReference type="AlphaFoldDB" id="A0A3S0Z8W1"/>
<keyword evidence="3" id="KW-1185">Reference proteome</keyword>
<dbReference type="Proteomes" id="UP000271974">
    <property type="component" value="Unassembled WGS sequence"/>
</dbReference>
<gene>
    <name evidence="2" type="ORF">EGW08_020200</name>
</gene>
<reference evidence="2 3" key="1">
    <citation type="submission" date="2019-01" db="EMBL/GenBank/DDBJ databases">
        <title>A draft genome assembly of the solar-powered sea slug Elysia chlorotica.</title>
        <authorList>
            <person name="Cai H."/>
            <person name="Li Q."/>
            <person name="Fang X."/>
            <person name="Li J."/>
            <person name="Curtis N.E."/>
            <person name="Altenburger A."/>
            <person name="Shibata T."/>
            <person name="Feng M."/>
            <person name="Maeda T."/>
            <person name="Schwartz J.A."/>
            <person name="Shigenobu S."/>
            <person name="Lundholm N."/>
            <person name="Nishiyama T."/>
            <person name="Yang H."/>
            <person name="Hasebe M."/>
            <person name="Li S."/>
            <person name="Pierce S.K."/>
            <person name="Wang J."/>
        </authorList>
    </citation>
    <scope>NUCLEOTIDE SEQUENCE [LARGE SCALE GENOMIC DNA]</scope>
    <source>
        <strain evidence="2">EC2010</strain>
        <tissue evidence="2">Whole organism of an adult</tissue>
    </source>
</reference>
<dbReference type="GO" id="GO:0005634">
    <property type="term" value="C:nucleus"/>
    <property type="evidence" value="ECO:0007669"/>
    <property type="project" value="TreeGrafter"/>
</dbReference>
<feature type="region of interest" description="Disordered" evidence="1">
    <location>
        <begin position="42"/>
        <end position="102"/>
    </location>
</feature>
<dbReference type="OrthoDB" id="8197230at2759"/>
<evidence type="ECO:0000313" key="3">
    <source>
        <dbReference type="Proteomes" id="UP000271974"/>
    </source>
</evidence>
<feature type="compositionally biased region" description="Polar residues" evidence="1">
    <location>
        <begin position="71"/>
        <end position="85"/>
    </location>
</feature>
<organism evidence="2 3">
    <name type="scientific">Elysia chlorotica</name>
    <name type="common">Eastern emerald elysia</name>
    <name type="synonym">Sea slug</name>
    <dbReference type="NCBI Taxonomy" id="188477"/>
    <lineage>
        <taxon>Eukaryota</taxon>
        <taxon>Metazoa</taxon>
        <taxon>Spiralia</taxon>
        <taxon>Lophotrochozoa</taxon>
        <taxon>Mollusca</taxon>
        <taxon>Gastropoda</taxon>
        <taxon>Heterobranchia</taxon>
        <taxon>Euthyneura</taxon>
        <taxon>Panpulmonata</taxon>
        <taxon>Sacoglossa</taxon>
        <taxon>Placobranchoidea</taxon>
        <taxon>Plakobranchidae</taxon>
        <taxon>Elysia</taxon>
    </lineage>
</organism>
<evidence type="ECO:0000313" key="2">
    <source>
        <dbReference type="EMBL" id="RUS72036.1"/>
    </source>
</evidence>
<evidence type="ECO:0000256" key="1">
    <source>
        <dbReference type="SAM" id="MobiDB-lite"/>
    </source>
</evidence>
<feature type="compositionally biased region" description="Polar residues" evidence="1">
    <location>
        <begin position="42"/>
        <end position="63"/>
    </location>
</feature>
<name>A0A3S0Z8W1_ELYCH</name>
<dbReference type="PANTHER" id="PTHR23186">
    <property type="entry name" value="RETINOIC ACID-INDUCED PROTEIN 2"/>
    <property type="match status" value="1"/>
</dbReference>